<dbReference type="InterPro" id="IPR050064">
    <property type="entry name" value="IGPS_HisA/HisF"/>
</dbReference>
<dbReference type="AlphaFoldDB" id="A0A7C4KKZ3"/>
<dbReference type="GO" id="GO:0000107">
    <property type="term" value="F:imidazoleglycerol-phosphate synthase activity"/>
    <property type="evidence" value="ECO:0007669"/>
    <property type="project" value="UniProtKB-UniRule"/>
</dbReference>
<comment type="subcellular location">
    <subcellularLocation>
        <location evidence="1 12">Cytoplasm</location>
    </subcellularLocation>
</comment>
<evidence type="ECO:0000256" key="12">
    <source>
        <dbReference type="HAMAP-Rule" id="MF_01013"/>
    </source>
</evidence>
<keyword evidence="8 12" id="KW-0368">Histidine biosynthesis</keyword>
<dbReference type="FunFam" id="3.20.20.70:FF:000006">
    <property type="entry name" value="Imidazole glycerol phosphate synthase subunit HisF"/>
    <property type="match status" value="1"/>
</dbReference>
<evidence type="ECO:0000256" key="13">
    <source>
        <dbReference type="RuleBase" id="RU003657"/>
    </source>
</evidence>
<sequence length="257" mass="27301">MLAKRIIPCMDIANGRIVKGVRFTNLRDAGDPVEQARAYDEAGADELAFLDISATHEGRETVVETVRRVAEQVFLPLTVGGGIRSVEDMRRLLLAGADKVSVNSAAVRNPNLLMEGADRFGSQCILLAIDARRVSHAQETPRWEVIINGGRLPTGLDAVEWAARGVALGAGEILLTSMDADGTLSGFDLELTRAVADAVPVPVIASGGAGAPEHFAAVLTEGHADAALAASLFHDGKLSIPDLKDYLYDRGIPVRRS</sequence>
<gene>
    <name evidence="12 14" type="primary">hisF</name>
    <name evidence="14" type="ORF">ENT37_13170</name>
</gene>
<protein>
    <recommendedName>
        <fullName evidence="12">Imidazole glycerol phosphate synthase subunit HisF</fullName>
        <ecNumber evidence="12">4.3.2.10</ecNumber>
    </recommendedName>
    <alternativeName>
        <fullName evidence="12">IGP synthase cyclase subunit</fullName>
    </alternativeName>
    <alternativeName>
        <fullName evidence="12">IGP synthase subunit HisF</fullName>
    </alternativeName>
    <alternativeName>
        <fullName evidence="12">ImGP synthase subunit HisF</fullName>
        <shortName evidence="12">IGPS subunit HisF</shortName>
    </alternativeName>
</protein>
<reference evidence="14" key="1">
    <citation type="journal article" date="2020" name="mSystems">
        <title>Genome- and Community-Level Interaction Insights into Carbon Utilization and Element Cycling Functions of Hydrothermarchaeota in Hydrothermal Sediment.</title>
        <authorList>
            <person name="Zhou Z."/>
            <person name="Liu Y."/>
            <person name="Xu W."/>
            <person name="Pan J."/>
            <person name="Luo Z.H."/>
            <person name="Li M."/>
        </authorList>
    </citation>
    <scope>NUCLEOTIDE SEQUENCE [LARGE SCALE GENOMIC DNA]</scope>
    <source>
        <strain evidence="14">SpSt-573</strain>
    </source>
</reference>
<keyword evidence="6 12" id="KW-0028">Amino-acid biosynthesis</keyword>
<evidence type="ECO:0000256" key="6">
    <source>
        <dbReference type="ARBA" id="ARBA00022605"/>
    </source>
</evidence>
<evidence type="ECO:0000256" key="9">
    <source>
        <dbReference type="ARBA" id="ARBA00023239"/>
    </source>
</evidence>
<dbReference type="GO" id="GO:0016829">
    <property type="term" value="F:lyase activity"/>
    <property type="evidence" value="ECO:0007669"/>
    <property type="project" value="UniProtKB-KW"/>
</dbReference>
<evidence type="ECO:0000256" key="8">
    <source>
        <dbReference type="ARBA" id="ARBA00023102"/>
    </source>
</evidence>
<dbReference type="PANTHER" id="PTHR21235:SF2">
    <property type="entry name" value="IMIDAZOLE GLYCEROL PHOSPHATE SYNTHASE HISHF"/>
    <property type="match status" value="1"/>
</dbReference>
<name>A0A7C4KKZ3_9CHLR</name>
<feature type="active site" evidence="12">
    <location>
        <position position="130"/>
    </location>
</feature>
<comment type="similarity">
    <text evidence="3 12 13">Belongs to the HisA/HisF family.</text>
</comment>
<dbReference type="InterPro" id="IPR018313">
    <property type="entry name" value="SBP_3_CS"/>
</dbReference>
<comment type="catalytic activity">
    <reaction evidence="11 12">
        <text>5-[(5-phospho-1-deoxy-D-ribulos-1-ylimino)methylamino]-1-(5-phospho-beta-D-ribosyl)imidazole-4-carboxamide + L-glutamine = D-erythro-1-(imidazol-4-yl)glycerol 3-phosphate + 5-amino-1-(5-phospho-beta-D-ribosyl)imidazole-4-carboxamide + L-glutamate + H(+)</text>
        <dbReference type="Rhea" id="RHEA:24793"/>
        <dbReference type="ChEBI" id="CHEBI:15378"/>
        <dbReference type="ChEBI" id="CHEBI:29985"/>
        <dbReference type="ChEBI" id="CHEBI:58278"/>
        <dbReference type="ChEBI" id="CHEBI:58359"/>
        <dbReference type="ChEBI" id="CHEBI:58475"/>
        <dbReference type="ChEBI" id="CHEBI:58525"/>
        <dbReference type="EC" id="4.3.2.10"/>
    </reaction>
</comment>
<feature type="active site" evidence="12">
    <location>
        <position position="11"/>
    </location>
</feature>
<evidence type="ECO:0000256" key="11">
    <source>
        <dbReference type="ARBA" id="ARBA00047838"/>
    </source>
</evidence>
<evidence type="ECO:0000256" key="7">
    <source>
        <dbReference type="ARBA" id="ARBA00022729"/>
    </source>
</evidence>
<dbReference type="PROSITE" id="PS01039">
    <property type="entry name" value="SBP_BACTERIAL_3"/>
    <property type="match status" value="1"/>
</dbReference>
<keyword evidence="9 12" id="KW-0456">Lyase</keyword>
<dbReference type="EMBL" id="DSYK01000656">
    <property type="protein sequence ID" value="HGS22799.1"/>
    <property type="molecule type" value="Genomic_DNA"/>
</dbReference>
<evidence type="ECO:0000256" key="2">
    <source>
        <dbReference type="ARBA" id="ARBA00005091"/>
    </source>
</evidence>
<dbReference type="GO" id="GO:0005737">
    <property type="term" value="C:cytoplasm"/>
    <property type="evidence" value="ECO:0007669"/>
    <property type="project" value="UniProtKB-SubCell"/>
</dbReference>
<comment type="subunit">
    <text evidence="4 12">Heterodimer of HisH and HisF.</text>
</comment>
<dbReference type="HAMAP" id="MF_01013">
    <property type="entry name" value="HisF"/>
    <property type="match status" value="1"/>
</dbReference>
<comment type="function">
    <text evidence="10 12">IGPS catalyzes the conversion of PRFAR and glutamine to IGP, AICAR and glutamate. The HisF subunit catalyzes the cyclization activity that produces IGP and AICAR from PRFAR using the ammonia provided by the HisH subunit.</text>
</comment>
<keyword evidence="5 12" id="KW-0963">Cytoplasm</keyword>
<dbReference type="EC" id="4.3.2.10" evidence="12"/>
<comment type="pathway">
    <text evidence="2 12">Amino-acid biosynthesis; L-histidine biosynthesis; L-histidine from 5-phospho-alpha-D-ribose 1-diphosphate: step 5/9.</text>
</comment>
<evidence type="ECO:0000256" key="1">
    <source>
        <dbReference type="ARBA" id="ARBA00004496"/>
    </source>
</evidence>
<dbReference type="Pfam" id="PF00977">
    <property type="entry name" value="His_biosynth"/>
    <property type="match status" value="1"/>
</dbReference>
<evidence type="ECO:0000256" key="5">
    <source>
        <dbReference type="ARBA" id="ARBA00022490"/>
    </source>
</evidence>
<evidence type="ECO:0000256" key="10">
    <source>
        <dbReference type="ARBA" id="ARBA00025475"/>
    </source>
</evidence>
<dbReference type="CDD" id="cd04731">
    <property type="entry name" value="HisF"/>
    <property type="match status" value="1"/>
</dbReference>
<evidence type="ECO:0000256" key="3">
    <source>
        <dbReference type="ARBA" id="ARBA00009667"/>
    </source>
</evidence>
<dbReference type="SUPFAM" id="SSF51366">
    <property type="entry name" value="Ribulose-phoshate binding barrel"/>
    <property type="match status" value="1"/>
</dbReference>
<dbReference type="InterPro" id="IPR013785">
    <property type="entry name" value="Aldolase_TIM"/>
</dbReference>
<dbReference type="InterPro" id="IPR004651">
    <property type="entry name" value="HisF"/>
</dbReference>
<accession>A0A7C4KKZ3</accession>
<comment type="caution">
    <text evidence="14">The sequence shown here is derived from an EMBL/GenBank/DDBJ whole genome shotgun (WGS) entry which is preliminary data.</text>
</comment>
<dbReference type="InterPro" id="IPR011060">
    <property type="entry name" value="RibuloseP-bd_barrel"/>
</dbReference>
<dbReference type="UniPathway" id="UPA00031">
    <property type="reaction ID" value="UER00010"/>
</dbReference>
<dbReference type="GO" id="GO:0000105">
    <property type="term" value="P:L-histidine biosynthetic process"/>
    <property type="evidence" value="ECO:0007669"/>
    <property type="project" value="UniProtKB-UniRule"/>
</dbReference>
<dbReference type="NCBIfam" id="TIGR00735">
    <property type="entry name" value="hisF"/>
    <property type="match status" value="1"/>
</dbReference>
<keyword evidence="7" id="KW-0732">Signal</keyword>
<proteinExistence type="inferred from homology"/>
<evidence type="ECO:0000313" key="14">
    <source>
        <dbReference type="EMBL" id="HGS22799.1"/>
    </source>
</evidence>
<dbReference type="InterPro" id="IPR006062">
    <property type="entry name" value="His_biosynth"/>
</dbReference>
<organism evidence="14">
    <name type="scientific">Anaerolinea thermolimosa</name>
    <dbReference type="NCBI Taxonomy" id="229919"/>
    <lineage>
        <taxon>Bacteria</taxon>
        <taxon>Bacillati</taxon>
        <taxon>Chloroflexota</taxon>
        <taxon>Anaerolineae</taxon>
        <taxon>Anaerolineales</taxon>
        <taxon>Anaerolineaceae</taxon>
        <taxon>Anaerolinea</taxon>
    </lineage>
</organism>
<evidence type="ECO:0000256" key="4">
    <source>
        <dbReference type="ARBA" id="ARBA00011152"/>
    </source>
</evidence>
<dbReference type="PANTHER" id="PTHR21235">
    <property type="entry name" value="IMIDAZOLE GLYCEROL PHOSPHATE SYNTHASE SUBUNIT HISF/H IGP SYNTHASE SUBUNIT HISF/H"/>
    <property type="match status" value="1"/>
</dbReference>
<dbReference type="Gene3D" id="3.20.20.70">
    <property type="entry name" value="Aldolase class I"/>
    <property type="match status" value="1"/>
</dbReference>